<feature type="compositionally biased region" description="Basic and acidic residues" evidence="4">
    <location>
        <begin position="886"/>
        <end position="918"/>
    </location>
</feature>
<proteinExistence type="predicted"/>
<gene>
    <name evidence="6" type="primary">BRD8</name>
</gene>
<accession>A0A8C0KAU6</accession>
<keyword evidence="7" id="KW-1185">Reference proteome</keyword>
<reference evidence="6" key="1">
    <citation type="submission" date="2025-08" db="UniProtKB">
        <authorList>
            <consortium name="Ensembl"/>
        </authorList>
    </citation>
    <scope>IDENTIFICATION</scope>
</reference>
<feature type="compositionally biased region" description="Polar residues" evidence="4">
    <location>
        <begin position="213"/>
        <end position="227"/>
    </location>
</feature>
<feature type="region of interest" description="Disordered" evidence="4">
    <location>
        <begin position="882"/>
        <end position="918"/>
    </location>
</feature>
<keyword evidence="1 2" id="KW-0103">Bromodomain</keyword>
<evidence type="ECO:0000256" key="3">
    <source>
        <dbReference type="SAM" id="Coils"/>
    </source>
</evidence>
<evidence type="ECO:0000313" key="7">
    <source>
        <dbReference type="Proteomes" id="UP000694391"/>
    </source>
</evidence>
<name>A0A8C0KAU6_CANLU</name>
<feature type="region of interest" description="Disordered" evidence="4">
    <location>
        <begin position="213"/>
        <end position="268"/>
    </location>
</feature>
<protein>
    <submittedName>
        <fullName evidence="6">Bromodomain containing 8</fullName>
    </submittedName>
</protein>
<dbReference type="GO" id="GO:0035267">
    <property type="term" value="C:NuA4 histone acetyltransferase complex"/>
    <property type="evidence" value="ECO:0007669"/>
    <property type="project" value="TreeGrafter"/>
</dbReference>
<dbReference type="PROSITE" id="PS50014">
    <property type="entry name" value="BROMODOMAIN_2"/>
    <property type="match status" value="1"/>
</dbReference>
<dbReference type="Gene3D" id="1.20.920.10">
    <property type="entry name" value="Bromodomain-like"/>
    <property type="match status" value="1"/>
</dbReference>
<dbReference type="InterPro" id="IPR037966">
    <property type="entry name" value="Brd8_Bromo_dom"/>
</dbReference>
<sequence length="918" mass="99596">MATGTGKHKLLSTGPTEPWSIREKLCLASSVMRSGDQNWVSVSRAIKPFAEPGRPPDWFSQKHCASQYSELLETTETPKRKRGEKGEVVETVEDVIVRKLTAERVEELKKVIKETQEKYRRLKRDAELIQAGHMDSRLDELCNDIVMWTVESFHVFNLKDLVIVVSYILARQAVKTPPRRLPTVMVRSPIDSASPGGDYPLGDLTATTMEEATSGVTPGTLPSTPVTSFPGIPDTLPPGSAPLEAPMTPVTDDSPQKKMLGQKATPPPSPLLSELLKKGSLLPTSPRLVNESEMAVASGHLNSTGVLLEVGGVLPMIHGGEMQQTPNTVAASPAASGAPTLSRLLEAGPTQFTTPLASFTTVASEPPVKLVPPPVESVSQATIVMMPALPTPSSAPAVSTPESVAPVSQPDTCVPMEAVGDPHTVTVSMDSSEISMIINSIKEECFRSGVAEAPGGSKAPSIDGKEDLDLAEKMDIAVSYTGEELDFETVGDIIAIIEDKVDDHPEVLDVAAVEAALSFCEENDDPQSLPGPWEHPIQQERDKPVSLPAPEMTVKQERLDFEETENKGIHELVDIREPSVEIKMEPAEPEQGISGPEIVAGVVPAPSMEPPELRSQELDEEPRSIATGEIAEADVSSGKGDETPLTTVKTEASPESMLSPSHGSNPIEDPLEAETQHKFEMSGEDEEEDGVSEAASLEEAKEEDQGEGYLSEMDNEPPVSESDDGFSIHNATLQSHTLADSIPSSPASSQFSVCSEDQEAIQAQKIWKKAIMLVWRAAKSCMIIIYLDPVESSSPPFTCFCFVFRPMDLSTIKKNIENGLIRSTAEFQRDIMLMFQNAVMYNSSDHDVYHMAVEMQRDVLEQIQQFLATQLIMQTSESGISAKSLRGRDSTRKQDSSEKDGGTRGRRCAIEADMKMKK</sequence>
<evidence type="ECO:0000256" key="4">
    <source>
        <dbReference type="SAM" id="MobiDB-lite"/>
    </source>
</evidence>
<dbReference type="Pfam" id="PF00439">
    <property type="entry name" value="Bromodomain"/>
    <property type="match status" value="1"/>
</dbReference>
<dbReference type="SUPFAM" id="SSF47370">
    <property type="entry name" value="Bromodomain"/>
    <property type="match status" value="1"/>
</dbReference>
<feature type="compositionally biased region" description="Basic and acidic residues" evidence="4">
    <location>
        <begin position="611"/>
        <end position="623"/>
    </location>
</feature>
<dbReference type="CDD" id="cd05507">
    <property type="entry name" value="Bromo_brd8_like"/>
    <property type="match status" value="1"/>
</dbReference>
<evidence type="ECO:0000256" key="1">
    <source>
        <dbReference type="ARBA" id="ARBA00023117"/>
    </source>
</evidence>
<keyword evidence="3" id="KW-0175">Coiled coil</keyword>
<dbReference type="InterPro" id="IPR001487">
    <property type="entry name" value="Bromodomain"/>
</dbReference>
<organism evidence="6 7">
    <name type="scientific">Canis lupus dingo</name>
    <name type="common">dingo</name>
    <dbReference type="NCBI Taxonomy" id="286419"/>
    <lineage>
        <taxon>Eukaryota</taxon>
        <taxon>Metazoa</taxon>
        <taxon>Chordata</taxon>
        <taxon>Craniata</taxon>
        <taxon>Vertebrata</taxon>
        <taxon>Euteleostomi</taxon>
        <taxon>Mammalia</taxon>
        <taxon>Eutheria</taxon>
        <taxon>Laurasiatheria</taxon>
        <taxon>Carnivora</taxon>
        <taxon>Caniformia</taxon>
        <taxon>Canidae</taxon>
        <taxon>Canis</taxon>
    </lineage>
</organism>
<dbReference type="PANTHER" id="PTHR15398">
    <property type="entry name" value="BROMODOMAIN-CONTAINING PROTEIN 8"/>
    <property type="match status" value="1"/>
</dbReference>
<evidence type="ECO:0000259" key="5">
    <source>
        <dbReference type="PROSITE" id="PS50014"/>
    </source>
</evidence>
<dbReference type="PRINTS" id="PR00503">
    <property type="entry name" value="BROMODOMAIN"/>
</dbReference>
<dbReference type="AlphaFoldDB" id="A0A8C0KAU6"/>
<feature type="coiled-coil region" evidence="3">
    <location>
        <begin position="98"/>
        <end position="132"/>
    </location>
</feature>
<dbReference type="PANTHER" id="PTHR15398:SF13">
    <property type="entry name" value="BROMODOMAIN-CONTAINING PROTEIN 8"/>
    <property type="match status" value="1"/>
</dbReference>
<feature type="compositionally biased region" description="Acidic residues" evidence="4">
    <location>
        <begin position="682"/>
        <end position="691"/>
    </location>
</feature>
<evidence type="ECO:0000313" key="6">
    <source>
        <dbReference type="Ensembl" id="ENSCAFP00020012544.1"/>
    </source>
</evidence>
<feature type="domain" description="Bromo" evidence="5">
    <location>
        <begin position="802"/>
        <end position="849"/>
    </location>
</feature>
<dbReference type="InterPro" id="IPR036427">
    <property type="entry name" value="Bromodomain-like_sf"/>
</dbReference>
<evidence type="ECO:0000256" key="2">
    <source>
        <dbReference type="PROSITE-ProRule" id="PRU00035"/>
    </source>
</evidence>
<feature type="region of interest" description="Disordered" evidence="4">
    <location>
        <begin position="601"/>
        <end position="727"/>
    </location>
</feature>
<dbReference type="Ensembl" id="ENSCAFT00020014476.1">
    <property type="protein sequence ID" value="ENSCAFP00020012544.1"/>
    <property type="gene ID" value="ENSCAFG00020008730.1"/>
</dbReference>
<dbReference type="Proteomes" id="UP000694391">
    <property type="component" value="Unplaced"/>
</dbReference>
<reference evidence="6" key="2">
    <citation type="submission" date="2025-09" db="UniProtKB">
        <authorList>
            <consortium name="Ensembl"/>
        </authorList>
    </citation>
    <scope>IDENTIFICATION</scope>
</reference>
<dbReference type="GeneTree" id="ENSGT00530000064262"/>
<dbReference type="SMART" id="SM00297">
    <property type="entry name" value="BROMO"/>
    <property type="match status" value="1"/>
</dbReference>